<dbReference type="NCBIfam" id="NF007739">
    <property type="entry name" value="PRK10419.1"/>
    <property type="match status" value="2"/>
</dbReference>
<dbReference type="NCBIfam" id="NF008453">
    <property type="entry name" value="PRK11308.1"/>
    <property type="match status" value="2"/>
</dbReference>
<dbReference type="PANTHER" id="PTHR43776:SF7">
    <property type="entry name" value="D,D-DIPEPTIDE TRANSPORT ATP-BINDING PROTEIN DDPF-RELATED"/>
    <property type="match status" value="1"/>
</dbReference>
<dbReference type="PROSITE" id="PS50893">
    <property type="entry name" value="ABC_TRANSPORTER_2"/>
    <property type="match status" value="2"/>
</dbReference>
<dbReference type="Pfam" id="PF00005">
    <property type="entry name" value="ABC_tran"/>
    <property type="match status" value="2"/>
</dbReference>
<comment type="similarity">
    <text evidence="1">Belongs to the ABC transporter superfamily.</text>
</comment>
<evidence type="ECO:0000256" key="4">
    <source>
        <dbReference type="ARBA" id="ARBA00022840"/>
    </source>
</evidence>
<dbReference type="InterPro" id="IPR003593">
    <property type="entry name" value="AAA+_ATPase"/>
</dbReference>
<dbReference type="SMART" id="SM00382">
    <property type="entry name" value="AAA"/>
    <property type="match status" value="2"/>
</dbReference>
<evidence type="ECO:0000259" key="5">
    <source>
        <dbReference type="PROSITE" id="PS50893"/>
    </source>
</evidence>
<accession>A0ABP4UZM4</accession>
<feature type="domain" description="ABC transporter" evidence="5">
    <location>
        <begin position="298"/>
        <end position="548"/>
    </location>
</feature>
<proteinExistence type="inferred from homology"/>
<dbReference type="SUPFAM" id="SSF52540">
    <property type="entry name" value="P-loop containing nucleoside triphosphate hydrolases"/>
    <property type="match status" value="2"/>
</dbReference>
<organism evidence="6 7">
    <name type="scientific">Fodinicola feengrottensis</name>
    <dbReference type="NCBI Taxonomy" id="435914"/>
    <lineage>
        <taxon>Bacteria</taxon>
        <taxon>Bacillati</taxon>
        <taxon>Actinomycetota</taxon>
        <taxon>Actinomycetes</taxon>
        <taxon>Mycobacteriales</taxon>
        <taxon>Fodinicola</taxon>
    </lineage>
</organism>
<dbReference type="Pfam" id="PF08352">
    <property type="entry name" value="oligo_HPY"/>
    <property type="match status" value="2"/>
</dbReference>
<dbReference type="RefSeq" id="WP_344314818.1">
    <property type="nucleotide sequence ID" value="NZ_BAAANY010000039.1"/>
</dbReference>
<gene>
    <name evidence="6" type="ORF">GCM10009765_74980</name>
</gene>
<keyword evidence="7" id="KW-1185">Reference proteome</keyword>
<dbReference type="InterPro" id="IPR013563">
    <property type="entry name" value="Oligopep_ABC_C"/>
</dbReference>
<name>A0ABP4UZM4_9ACTN</name>
<evidence type="ECO:0000313" key="6">
    <source>
        <dbReference type="EMBL" id="GAA1715084.1"/>
    </source>
</evidence>
<evidence type="ECO:0000313" key="7">
    <source>
        <dbReference type="Proteomes" id="UP001500618"/>
    </source>
</evidence>
<feature type="domain" description="ABC transporter" evidence="5">
    <location>
        <begin position="16"/>
        <end position="266"/>
    </location>
</feature>
<dbReference type="InterPro" id="IPR050319">
    <property type="entry name" value="ABC_transp_ATP-bind"/>
</dbReference>
<dbReference type="PROSITE" id="PS00211">
    <property type="entry name" value="ABC_TRANSPORTER_1"/>
    <property type="match status" value="1"/>
</dbReference>
<dbReference type="InterPro" id="IPR017871">
    <property type="entry name" value="ABC_transporter-like_CS"/>
</dbReference>
<dbReference type="CDD" id="cd03257">
    <property type="entry name" value="ABC_NikE_OppD_transporters"/>
    <property type="match status" value="2"/>
</dbReference>
<evidence type="ECO:0000256" key="2">
    <source>
        <dbReference type="ARBA" id="ARBA00022448"/>
    </source>
</evidence>
<keyword evidence="4 6" id="KW-0067">ATP-binding</keyword>
<dbReference type="Gene3D" id="3.40.50.300">
    <property type="entry name" value="P-loop containing nucleotide triphosphate hydrolases"/>
    <property type="match status" value="2"/>
</dbReference>
<evidence type="ECO:0000256" key="3">
    <source>
        <dbReference type="ARBA" id="ARBA00022741"/>
    </source>
</evidence>
<comment type="caution">
    <text evidence="6">The sequence shown here is derived from an EMBL/GenBank/DDBJ whole genome shotgun (WGS) entry which is preliminary data.</text>
</comment>
<keyword evidence="2" id="KW-0813">Transport</keyword>
<dbReference type="InterPro" id="IPR003439">
    <property type="entry name" value="ABC_transporter-like_ATP-bd"/>
</dbReference>
<protein>
    <submittedName>
        <fullName evidence="6">ABC transporter ATP-binding protein</fullName>
    </submittedName>
</protein>
<dbReference type="Proteomes" id="UP001500618">
    <property type="component" value="Unassembled WGS sequence"/>
</dbReference>
<dbReference type="GO" id="GO:0005524">
    <property type="term" value="F:ATP binding"/>
    <property type="evidence" value="ECO:0007669"/>
    <property type="project" value="UniProtKB-KW"/>
</dbReference>
<sequence length="574" mass="62767">MSKLTKPSDAPAGPVLEVKDLRITFPTQQGPLKAVDGLSFELDAGKSLGIVGESGSGKSATSLALLGLHRRSRAKITGEIVVTGTDMQSASDEQVRQMRGSQIAMVFQDALSALNPYYTVGDQVAEAYRSHVQCSKKEAWAKAVEALDHVRIPDAARRAKAYPHQFSGGMRQRSVIAMGIVCQPRVLVADEPTTALDVTVQAQILDLLEDLRRETGMALILVTHDLGVAAGSTDEILVMQKGKEVERGPVGDVLRRPVHPYTQALLASVPRLDSPSAKVTARLEAIKAGTIDKDDALVQVINLHQTFRSGRGFLGSNRIEVKAVDDVTLDVPRGRTLGVVGESGSGKSTLARSIIRLLQPTSGKVMFEGKDISNLPNGQLKPVRRDIQMVFQDPVSSLNPRIPIGESIALPLRIMGGKNSRQIRQEVQDMLERVGLDPQRFNAYPHEFSGGQRQRIGIARSLMLRPKLLICDEPVSALDVTTQAQVLRLLDDLQEEFHLTLMFVSHDLAVVRQVCDRVAVMQHGKLVEHADTEELYSNPQHPYTKSLLAAVPLLDPDEAREARRVRRQLLTVAS</sequence>
<keyword evidence="3" id="KW-0547">Nucleotide-binding</keyword>
<dbReference type="PANTHER" id="PTHR43776">
    <property type="entry name" value="TRANSPORT ATP-BINDING PROTEIN"/>
    <property type="match status" value="1"/>
</dbReference>
<dbReference type="InterPro" id="IPR027417">
    <property type="entry name" value="P-loop_NTPase"/>
</dbReference>
<reference evidence="7" key="1">
    <citation type="journal article" date="2019" name="Int. J. Syst. Evol. Microbiol.">
        <title>The Global Catalogue of Microorganisms (GCM) 10K type strain sequencing project: providing services to taxonomists for standard genome sequencing and annotation.</title>
        <authorList>
            <consortium name="The Broad Institute Genomics Platform"/>
            <consortium name="The Broad Institute Genome Sequencing Center for Infectious Disease"/>
            <person name="Wu L."/>
            <person name="Ma J."/>
        </authorList>
    </citation>
    <scope>NUCLEOTIDE SEQUENCE [LARGE SCALE GENOMIC DNA]</scope>
    <source>
        <strain evidence="7">JCM 14718</strain>
    </source>
</reference>
<evidence type="ECO:0000256" key="1">
    <source>
        <dbReference type="ARBA" id="ARBA00005417"/>
    </source>
</evidence>
<dbReference type="EMBL" id="BAAANY010000039">
    <property type="protein sequence ID" value="GAA1715084.1"/>
    <property type="molecule type" value="Genomic_DNA"/>
</dbReference>